<dbReference type="EMBL" id="JACBZT010000001">
    <property type="protein sequence ID" value="NYJ05211.1"/>
    <property type="molecule type" value="Genomic_DNA"/>
</dbReference>
<keyword evidence="1" id="KW-0812">Transmembrane</keyword>
<dbReference type="Proteomes" id="UP000541969">
    <property type="component" value="Unassembled WGS sequence"/>
</dbReference>
<evidence type="ECO:0000313" key="3">
    <source>
        <dbReference type="Proteomes" id="UP000541969"/>
    </source>
</evidence>
<dbReference type="AlphaFoldDB" id="A0A853CDI7"/>
<accession>A0A853CDI7</accession>
<keyword evidence="1" id="KW-1133">Transmembrane helix</keyword>
<feature type="transmembrane region" description="Helical" evidence="1">
    <location>
        <begin position="22"/>
        <end position="40"/>
    </location>
</feature>
<proteinExistence type="predicted"/>
<reference evidence="2 3" key="1">
    <citation type="submission" date="2020-07" db="EMBL/GenBank/DDBJ databases">
        <title>Sequencing the genomes of 1000 actinobacteria strains.</title>
        <authorList>
            <person name="Klenk H.-P."/>
        </authorList>
    </citation>
    <scope>NUCLEOTIDE SEQUENCE [LARGE SCALE GENOMIC DNA]</scope>
    <source>
        <strain evidence="2 3">DSM 104001</strain>
    </source>
</reference>
<keyword evidence="3" id="KW-1185">Reference proteome</keyword>
<feature type="transmembrane region" description="Helical" evidence="1">
    <location>
        <begin position="106"/>
        <end position="125"/>
    </location>
</feature>
<evidence type="ECO:0000256" key="1">
    <source>
        <dbReference type="SAM" id="Phobius"/>
    </source>
</evidence>
<feature type="transmembrane region" description="Helical" evidence="1">
    <location>
        <begin position="81"/>
        <end position="100"/>
    </location>
</feature>
<comment type="caution">
    <text evidence="2">The sequence shown here is derived from an EMBL/GenBank/DDBJ whole genome shotgun (WGS) entry which is preliminary data.</text>
</comment>
<evidence type="ECO:0000313" key="2">
    <source>
        <dbReference type="EMBL" id="NYJ05211.1"/>
    </source>
</evidence>
<protein>
    <submittedName>
        <fullName evidence="2">Uncharacterized protein</fullName>
    </submittedName>
</protein>
<gene>
    <name evidence="2" type="ORF">GGQ55_001489</name>
</gene>
<organism evidence="2 3">
    <name type="scientific">Petropleomorpha daqingensis</name>
    <dbReference type="NCBI Taxonomy" id="2026353"/>
    <lineage>
        <taxon>Bacteria</taxon>
        <taxon>Bacillati</taxon>
        <taxon>Actinomycetota</taxon>
        <taxon>Actinomycetes</taxon>
        <taxon>Geodermatophilales</taxon>
        <taxon>Geodermatophilaceae</taxon>
        <taxon>Petropleomorpha</taxon>
    </lineage>
</organism>
<dbReference type="RefSeq" id="WP_179715827.1">
    <property type="nucleotide sequence ID" value="NZ_JACBZT010000001.1"/>
</dbReference>
<sequence length="131" mass="13517">MAPQAWGPPPDRRSWSGRRKKLLLGLGIAVVLTGVGAFTLPDEFGVLSGFAAAVCGLLLVAATVVFIAIPGPDTLGRLLRMPPLAGSVLVVAVLLALSDAGESLRWVWILASVAAAAWTAFAVWGSRRSGG</sequence>
<keyword evidence="1" id="KW-0472">Membrane</keyword>
<feature type="transmembrane region" description="Helical" evidence="1">
    <location>
        <begin position="46"/>
        <end position="69"/>
    </location>
</feature>
<name>A0A853CDI7_9ACTN</name>